<evidence type="ECO:0000313" key="3">
    <source>
        <dbReference type="EMBL" id="CAD8677238.1"/>
    </source>
</evidence>
<protein>
    <recommendedName>
        <fullName evidence="2">Thioredoxin domain-containing protein</fullName>
    </recommendedName>
</protein>
<dbReference type="SUPFAM" id="SSF52833">
    <property type="entry name" value="Thioredoxin-like"/>
    <property type="match status" value="1"/>
</dbReference>
<dbReference type="GO" id="GO:0016671">
    <property type="term" value="F:oxidoreductase activity, acting on a sulfur group of donors, disulfide as acceptor"/>
    <property type="evidence" value="ECO:0007669"/>
    <property type="project" value="TreeGrafter"/>
</dbReference>
<dbReference type="PANTHER" id="PTHR47353:SF1">
    <property type="entry name" value="THIOREDOXIN-LIKE PROTEIN HCF164, CHLOROPLASTIC"/>
    <property type="match status" value="1"/>
</dbReference>
<gene>
    <name evidence="3" type="ORF">CLEI1391_LOCUS7873</name>
</gene>
<dbReference type="InterPro" id="IPR044241">
    <property type="entry name" value="TxlA/HCF164"/>
</dbReference>
<dbReference type="InterPro" id="IPR013766">
    <property type="entry name" value="Thioredoxin_domain"/>
</dbReference>
<feature type="region of interest" description="Disordered" evidence="1">
    <location>
        <begin position="221"/>
        <end position="249"/>
    </location>
</feature>
<dbReference type="GO" id="GO:0009535">
    <property type="term" value="C:chloroplast thylakoid membrane"/>
    <property type="evidence" value="ECO:0007669"/>
    <property type="project" value="TreeGrafter"/>
</dbReference>
<evidence type="ECO:0000256" key="1">
    <source>
        <dbReference type="SAM" id="MobiDB-lite"/>
    </source>
</evidence>
<dbReference type="EMBL" id="HBFB01014006">
    <property type="protein sequence ID" value="CAD8677238.1"/>
    <property type="molecule type" value="Transcribed_RNA"/>
</dbReference>
<dbReference type="GO" id="GO:0010190">
    <property type="term" value="P:cytochrome b6f complex assembly"/>
    <property type="evidence" value="ECO:0007669"/>
    <property type="project" value="TreeGrafter"/>
</dbReference>
<dbReference type="PANTHER" id="PTHR47353">
    <property type="entry name" value="THIOREDOXIN-LIKE PROTEIN HCF164, CHLOROPLASTIC"/>
    <property type="match status" value="1"/>
</dbReference>
<feature type="domain" description="Thioredoxin" evidence="2">
    <location>
        <begin position="63"/>
        <end position="215"/>
    </location>
</feature>
<dbReference type="AlphaFoldDB" id="A0A7S0RGP7"/>
<sequence>MAAVHSTMASSTWCQARSSLRAAAAASTPKFRVHKTRVCIARAEQEPTTVVTTVEPPATQAAAPVPSTSTNFSANSANSGNGIAAGAALAAVAAFAVGRLFSGGPSLAALEELATPLDVALSNGKPTVVEFYANWCKVCNELVPDEIAIEKQYGSSVNLVMLNIENTKWAEEAAEYRVGGIPHFVFIDKEGKPLAAAVGRLPRSVLEGNVAALADGKPLPFAGARGPTSSMTPPDGAAATRQAAPRDHA</sequence>
<dbReference type="Pfam" id="PF00085">
    <property type="entry name" value="Thioredoxin"/>
    <property type="match status" value="1"/>
</dbReference>
<organism evidence="3">
    <name type="scientific">Chlamydomonas leiostraca</name>
    <dbReference type="NCBI Taxonomy" id="1034604"/>
    <lineage>
        <taxon>Eukaryota</taxon>
        <taxon>Viridiplantae</taxon>
        <taxon>Chlorophyta</taxon>
        <taxon>core chlorophytes</taxon>
        <taxon>Chlorophyceae</taxon>
        <taxon>CS clade</taxon>
        <taxon>Chlamydomonadales</taxon>
        <taxon>Chlamydomonadaceae</taxon>
        <taxon>Chlamydomonas</taxon>
    </lineage>
</organism>
<name>A0A7S0RGP7_9CHLO</name>
<reference evidence="3" key="1">
    <citation type="submission" date="2021-01" db="EMBL/GenBank/DDBJ databases">
        <authorList>
            <person name="Corre E."/>
            <person name="Pelletier E."/>
            <person name="Niang G."/>
            <person name="Scheremetjew M."/>
            <person name="Finn R."/>
            <person name="Kale V."/>
            <person name="Holt S."/>
            <person name="Cochrane G."/>
            <person name="Meng A."/>
            <person name="Brown T."/>
            <person name="Cohen L."/>
        </authorList>
    </citation>
    <scope>NUCLEOTIDE SEQUENCE</scope>
    <source>
        <strain evidence="3">SAG 11-49</strain>
    </source>
</reference>
<proteinExistence type="predicted"/>
<dbReference type="PROSITE" id="PS51352">
    <property type="entry name" value="THIOREDOXIN_2"/>
    <property type="match status" value="1"/>
</dbReference>
<accession>A0A7S0RGP7</accession>
<evidence type="ECO:0000259" key="2">
    <source>
        <dbReference type="PROSITE" id="PS51352"/>
    </source>
</evidence>
<dbReference type="InterPro" id="IPR036249">
    <property type="entry name" value="Thioredoxin-like_sf"/>
</dbReference>
<dbReference type="Gene3D" id="3.40.30.10">
    <property type="entry name" value="Glutaredoxin"/>
    <property type="match status" value="1"/>
</dbReference>